<dbReference type="EMBL" id="CM045760">
    <property type="protein sequence ID" value="KAI8026183.1"/>
    <property type="molecule type" value="Genomic_DNA"/>
</dbReference>
<proteinExistence type="predicted"/>
<organism evidence="1 2">
    <name type="scientific">Camellia lanceoleosa</name>
    <dbReference type="NCBI Taxonomy" id="1840588"/>
    <lineage>
        <taxon>Eukaryota</taxon>
        <taxon>Viridiplantae</taxon>
        <taxon>Streptophyta</taxon>
        <taxon>Embryophyta</taxon>
        <taxon>Tracheophyta</taxon>
        <taxon>Spermatophyta</taxon>
        <taxon>Magnoliopsida</taxon>
        <taxon>eudicotyledons</taxon>
        <taxon>Gunneridae</taxon>
        <taxon>Pentapetalae</taxon>
        <taxon>asterids</taxon>
        <taxon>Ericales</taxon>
        <taxon>Theaceae</taxon>
        <taxon>Camellia</taxon>
    </lineage>
</organism>
<gene>
    <name evidence="1" type="ORF">LOK49_LG02G01589</name>
</gene>
<sequence length="138" mass="15043">MGCLNSVFSSAGIPEGIPSLAEYLAVYCSASGKPWPLAQWKFYVAFSMFHGASIYAGVHSRWIMGNASGGELAQNAGRKANVLIETAWSFIGRKSVPPQHPPSDATVQDHLEQLGNESENQEQLKETGRFVPSKKFKN</sequence>
<accession>A0ACC0ILF0</accession>
<keyword evidence="2" id="KW-1185">Reference proteome</keyword>
<name>A0ACC0ILF0_9ERIC</name>
<dbReference type="Proteomes" id="UP001060215">
    <property type="component" value="Chromosome 3"/>
</dbReference>
<comment type="caution">
    <text evidence="1">The sequence shown here is derived from an EMBL/GenBank/DDBJ whole genome shotgun (WGS) entry which is preliminary data.</text>
</comment>
<reference evidence="1 2" key="1">
    <citation type="journal article" date="2022" name="Plant J.">
        <title>Chromosome-level genome of Camellia lanceoleosa provides a valuable resource for understanding genome evolution and self-incompatibility.</title>
        <authorList>
            <person name="Gong W."/>
            <person name="Xiao S."/>
            <person name="Wang L."/>
            <person name="Liao Z."/>
            <person name="Chang Y."/>
            <person name="Mo W."/>
            <person name="Hu G."/>
            <person name="Li W."/>
            <person name="Zhao G."/>
            <person name="Zhu H."/>
            <person name="Hu X."/>
            <person name="Ji K."/>
            <person name="Xiang X."/>
            <person name="Song Q."/>
            <person name="Yuan D."/>
            <person name="Jin S."/>
            <person name="Zhang L."/>
        </authorList>
    </citation>
    <scope>NUCLEOTIDE SEQUENCE [LARGE SCALE GENOMIC DNA]</scope>
    <source>
        <strain evidence="1">SQ_2022a</strain>
    </source>
</reference>
<evidence type="ECO:0000313" key="2">
    <source>
        <dbReference type="Proteomes" id="UP001060215"/>
    </source>
</evidence>
<evidence type="ECO:0000313" key="1">
    <source>
        <dbReference type="EMBL" id="KAI8026183.1"/>
    </source>
</evidence>
<protein>
    <submittedName>
        <fullName evidence="1">Acyl-CoA dehydrogenase IBR3</fullName>
    </submittedName>
</protein>